<feature type="transmembrane region" description="Helical" evidence="6">
    <location>
        <begin position="27"/>
        <end position="46"/>
    </location>
</feature>
<dbReference type="Proteomes" id="UP000627292">
    <property type="component" value="Unassembled WGS sequence"/>
</dbReference>
<dbReference type="Pfam" id="PF07690">
    <property type="entry name" value="MFS_1"/>
    <property type="match status" value="2"/>
</dbReference>
<dbReference type="GO" id="GO:0022857">
    <property type="term" value="F:transmembrane transporter activity"/>
    <property type="evidence" value="ECO:0007669"/>
    <property type="project" value="InterPro"/>
</dbReference>
<dbReference type="InterPro" id="IPR020846">
    <property type="entry name" value="MFS_dom"/>
</dbReference>
<feature type="transmembrane region" description="Helical" evidence="6">
    <location>
        <begin position="394"/>
        <end position="416"/>
    </location>
</feature>
<feature type="transmembrane region" description="Helical" evidence="6">
    <location>
        <begin position="359"/>
        <end position="379"/>
    </location>
</feature>
<reference evidence="8" key="1">
    <citation type="journal article" date="2014" name="Int. J. Syst. Evol. Microbiol.">
        <title>Complete genome sequence of Corynebacterium casei LMG S-19264T (=DSM 44701T), isolated from a smear-ripened cheese.</title>
        <authorList>
            <consortium name="US DOE Joint Genome Institute (JGI-PGF)"/>
            <person name="Walter F."/>
            <person name="Albersmeier A."/>
            <person name="Kalinowski J."/>
            <person name="Ruckert C."/>
        </authorList>
    </citation>
    <scope>NUCLEOTIDE SEQUENCE</scope>
    <source>
        <strain evidence="8">CGMCC 1.15290</strain>
    </source>
</reference>
<proteinExistence type="predicted"/>
<keyword evidence="9" id="KW-1185">Reference proteome</keyword>
<feature type="domain" description="Major facilitator superfamily (MFS) profile" evidence="7">
    <location>
        <begin position="28"/>
        <end position="417"/>
    </location>
</feature>
<accession>A0A917J5H1</accession>
<dbReference type="PANTHER" id="PTHR43124:SF3">
    <property type="entry name" value="CHLORAMPHENICOL EFFLUX PUMP RV0191"/>
    <property type="match status" value="1"/>
</dbReference>
<evidence type="ECO:0000256" key="1">
    <source>
        <dbReference type="ARBA" id="ARBA00004651"/>
    </source>
</evidence>
<evidence type="ECO:0000256" key="2">
    <source>
        <dbReference type="ARBA" id="ARBA00022475"/>
    </source>
</evidence>
<evidence type="ECO:0000256" key="4">
    <source>
        <dbReference type="ARBA" id="ARBA00022989"/>
    </source>
</evidence>
<dbReference type="Gene3D" id="1.20.1250.20">
    <property type="entry name" value="MFS general substrate transporter like domains"/>
    <property type="match status" value="1"/>
</dbReference>
<dbReference type="EMBL" id="BMIB01000005">
    <property type="protein sequence ID" value="GGH79118.1"/>
    <property type="molecule type" value="Genomic_DNA"/>
</dbReference>
<comment type="subcellular location">
    <subcellularLocation>
        <location evidence="1">Cell membrane</location>
        <topology evidence="1">Multi-pass membrane protein</topology>
    </subcellularLocation>
</comment>
<protein>
    <submittedName>
        <fullName evidence="8">MFS transporter</fullName>
    </submittedName>
</protein>
<dbReference type="CDD" id="cd17324">
    <property type="entry name" value="MFS_NepI_like"/>
    <property type="match status" value="1"/>
</dbReference>
<organism evidence="8 9">
    <name type="scientific">Filimonas zeae</name>
    <dbReference type="NCBI Taxonomy" id="1737353"/>
    <lineage>
        <taxon>Bacteria</taxon>
        <taxon>Pseudomonadati</taxon>
        <taxon>Bacteroidota</taxon>
        <taxon>Chitinophagia</taxon>
        <taxon>Chitinophagales</taxon>
        <taxon>Chitinophagaceae</taxon>
        <taxon>Filimonas</taxon>
    </lineage>
</organism>
<evidence type="ECO:0000256" key="6">
    <source>
        <dbReference type="SAM" id="Phobius"/>
    </source>
</evidence>
<comment type="caution">
    <text evidence="8">The sequence shown here is derived from an EMBL/GenBank/DDBJ whole genome shotgun (WGS) entry which is preliminary data.</text>
</comment>
<feature type="transmembrane region" description="Helical" evidence="6">
    <location>
        <begin position="232"/>
        <end position="256"/>
    </location>
</feature>
<dbReference type="InterPro" id="IPR036259">
    <property type="entry name" value="MFS_trans_sf"/>
</dbReference>
<feature type="transmembrane region" description="Helical" evidence="6">
    <location>
        <begin position="152"/>
        <end position="172"/>
    </location>
</feature>
<keyword evidence="5 6" id="KW-0472">Membrane</keyword>
<dbReference type="InterPro" id="IPR011701">
    <property type="entry name" value="MFS"/>
</dbReference>
<dbReference type="GO" id="GO:0005886">
    <property type="term" value="C:plasma membrane"/>
    <property type="evidence" value="ECO:0007669"/>
    <property type="project" value="UniProtKB-SubCell"/>
</dbReference>
<keyword evidence="2" id="KW-1003">Cell membrane</keyword>
<feature type="transmembrane region" description="Helical" evidence="6">
    <location>
        <begin position="268"/>
        <end position="287"/>
    </location>
</feature>
<feature type="transmembrane region" description="Helical" evidence="6">
    <location>
        <begin position="119"/>
        <end position="140"/>
    </location>
</feature>
<feature type="transmembrane region" description="Helical" evidence="6">
    <location>
        <begin position="318"/>
        <end position="338"/>
    </location>
</feature>
<evidence type="ECO:0000259" key="7">
    <source>
        <dbReference type="PROSITE" id="PS50850"/>
    </source>
</evidence>
<keyword evidence="3 6" id="KW-0812">Transmembrane</keyword>
<keyword evidence="4 6" id="KW-1133">Transmembrane helix</keyword>
<evidence type="ECO:0000256" key="5">
    <source>
        <dbReference type="ARBA" id="ARBA00023136"/>
    </source>
</evidence>
<name>A0A917J5H1_9BACT</name>
<reference evidence="8" key="2">
    <citation type="submission" date="2020-09" db="EMBL/GenBank/DDBJ databases">
        <authorList>
            <person name="Sun Q."/>
            <person name="Zhou Y."/>
        </authorList>
    </citation>
    <scope>NUCLEOTIDE SEQUENCE</scope>
    <source>
        <strain evidence="8">CGMCC 1.15290</strain>
    </source>
</reference>
<evidence type="ECO:0000313" key="8">
    <source>
        <dbReference type="EMBL" id="GGH79118.1"/>
    </source>
</evidence>
<dbReference type="PANTHER" id="PTHR43124">
    <property type="entry name" value="PURINE EFFLUX PUMP PBUE"/>
    <property type="match status" value="1"/>
</dbReference>
<feature type="transmembrane region" description="Helical" evidence="6">
    <location>
        <begin position="294"/>
        <end position="312"/>
    </location>
</feature>
<feature type="transmembrane region" description="Helical" evidence="6">
    <location>
        <begin position="94"/>
        <end position="113"/>
    </location>
</feature>
<sequence length="426" mass="46683">MNKLRTTIDMKPQATTTTLPLTSYQKFIIFILAITQFSVILDFMVMSPLGDMLMKSMDLQPRQFGIAVSAYAFSAGVSGLLTAGFADKFDLKKLLLFFYTGFVIATFFCGMAHTYPLLVTARIITGLFGGVIGSISMAIITDLFAPEQRGRVLGFVQMGFGASQVLGIPISLHIANLWGWQAPFLMVAALGAIIAACILFFMQSITGHLAIQRDRSAFRHLLHTVSQKQYRIGFTATALLSIGGFMMMPFSSAFAINNLGINTTQLEQLFMVAGIASLVIMPFIGRLSDKMDKFTIFTIASVWMMIMVVIYTNLSITPLWQVMILNVLMMMGIMSRMIPSTALATSLPEIQDRGAFMSINSSLQQIAGGVAAVVGGMIVTQQSKAHPLEHYNTLGWVVCGVTLLCIFMVYRVSVLVKQKAAARQQM</sequence>
<evidence type="ECO:0000313" key="9">
    <source>
        <dbReference type="Proteomes" id="UP000627292"/>
    </source>
</evidence>
<feature type="transmembrane region" description="Helical" evidence="6">
    <location>
        <begin position="184"/>
        <end position="211"/>
    </location>
</feature>
<dbReference type="SUPFAM" id="SSF103473">
    <property type="entry name" value="MFS general substrate transporter"/>
    <property type="match status" value="1"/>
</dbReference>
<dbReference type="PROSITE" id="PS50850">
    <property type="entry name" value="MFS"/>
    <property type="match status" value="1"/>
</dbReference>
<gene>
    <name evidence="8" type="ORF">GCM10011379_48000</name>
</gene>
<dbReference type="InterPro" id="IPR050189">
    <property type="entry name" value="MFS_Efflux_Transporters"/>
</dbReference>
<feature type="transmembrane region" description="Helical" evidence="6">
    <location>
        <begin position="66"/>
        <end position="87"/>
    </location>
</feature>
<dbReference type="AlphaFoldDB" id="A0A917J5H1"/>
<evidence type="ECO:0000256" key="3">
    <source>
        <dbReference type="ARBA" id="ARBA00022692"/>
    </source>
</evidence>